<accession>A0AAD9IR05</accession>
<sequence>AESDVKKAYPIVISLTVATLSSVALSISSLFWKYSAVYASSIFAVILKGTMYATHLSFIQTVYPVEHQGKA</sequence>
<feature type="non-terminal residue" evidence="2">
    <location>
        <position position="1"/>
    </location>
</feature>
<evidence type="ECO:0000313" key="2">
    <source>
        <dbReference type="EMBL" id="KAK2139351.1"/>
    </source>
</evidence>
<dbReference type="AlphaFoldDB" id="A0AAD9IR05"/>
<feature type="non-terminal residue" evidence="2">
    <location>
        <position position="71"/>
    </location>
</feature>
<keyword evidence="1" id="KW-0472">Membrane</keyword>
<protein>
    <submittedName>
        <fullName evidence="2">Uncharacterized protein</fullName>
    </submittedName>
</protein>
<gene>
    <name evidence="2" type="ORF">LSH36_1850g00009</name>
</gene>
<feature type="transmembrane region" description="Helical" evidence="1">
    <location>
        <begin position="12"/>
        <end position="32"/>
    </location>
</feature>
<feature type="transmembrane region" description="Helical" evidence="1">
    <location>
        <begin position="38"/>
        <end position="59"/>
    </location>
</feature>
<proteinExistence type="predicted"/>
<comment type="caution">
    <text evidence="2">The sequence shown here is derived from an EMBL/GenBank/DDBJ whole genome shotgun (WGS) entry which is preliminary data.</text>
</comment>
<evidence type="ECO:0000256" key="1">
    <source>
        <dbReference type="SAM" id="Phobius"/>
    </source>
</evidence>
<keyword evidence="1" id="KW-0812">Transmembrane</keyword>
<keyword evidence="1" id="KW-1133">Transmembrane helix</keyword>
<keyword evidence="3" id="KW-1185">Reference proteome</keyword>
<reference evidence="2" key="1">
    <citation type="journal article" date="2023" name="Mol. Biol. Evol.">
        <title>Third-Generation Sequencing Reveals the Adaptive Role of the Epigenome in Three Deep-Sea Polychaetes.</title>
        <authorList>
            <person name="Perez M."/>
            <person name="Aroh O."/>
            <person name="Sun Y."/>
            <person name="Lan Y."/>
            <person name="Juniper S.K."/>
            <person name="Young C.R."/>
            <person name="Angers B."/>
            <person name="Qian P.Y."/>
        </authorList>
    </citation>
    <scope>NUCLEOTIDE SEQUENCE</scope>
    <source>
        <strain evidence="2">P08H-3</strain>
    </source>
</reference>
<dbReference type="Proteomes" id="UP001208570">
    <property type="component" value="Unassembled WGS sequence"/>
</dbReference>
<evidence type="ECO:0000313" key="3">
    <source>
        <dbReference type="Proteomes" id="UP001208570"/>
    </source>
</evidence>
<name>A0AAD9IR05_9ANNE</name>
<organism evidence="2 3">
    <name type="scientific">Paralvinella palmiformis</name>
    <dbReference type="NCBI Taxonomy" id="53620"/>
    <lineage>
        <taxon>Eukaryota</taxon>
        <taxon>Metazoa</taxon>
        <taxon>Spiralia</taxon>
        <taxon>Lophotrochozoa</taxon>
        <taxon>Annelida</taxon>
        <taxon>Polychaeta</taxon>
        <taxon>Sedentaria</taxon>
        <taxon>Canalipalpata</taxon>
        <taxon>Terebellida</taxon>
        <taxon>Terebelliformia</taxon>
        <taxon>Alvinellidae</taxon>
        <taxon>Paralvinella</taxon>
    </lineage>
</organism>
<dbReference type="EMBL" id="JAODUP010001845">
    <property type="protein sequence ID" value="KAK2139351.1"/>
    <property type="molecule type" value="Genomic_DNA"/>
</dbReference>